<organism evidence="5 6">
    <name type="scientific">Punica granatum</name>
    <name type="common">Pomegranate</name>
    <dbReference type="NCBI Taxonomy" id="22663"/>
    <lineage>
        <taxon>Eukaryota</taxon>
        <taxon>Viridiplantae</taxon>
        <taxon>Streptophyta</taxon>
        <taxon>Embryophyta</taxon>
        <taxon>Tracheophyta</taxon>
        <taxon>Spermatophyta</taxon>
        <taxon>Magnoliopsida</taxon>
        <taxon>eudicotyledons</taxon>
        <taxon>Gunneridae</taxon>
        <taxon>Pentapetalae</taxon>
        <taxon>rosids</taxon>
        <taxon>malvids</taxon>
        <taxon>Myrtales</taxon>
        <taxon>Lythraceae</taxon>
        <taxon>Punica</taxon>
    </lineage>
</organism>
<dbReference type="SUPFAM" id="SSF52833">
    <property type="entry name" value="Thioredoxin-like"/>
    <property type="match status" value="2"/>
</dbReference>
<dbReference type="InterPro" id="IPR045073">
    <property type="entry name" value="Omega/Tau-like"/>
</dbReference>
<dbReference type="InterPro" id="IPR004045">
    <property type="entry name" value="Glutathione_S-Trfase_N"/>
</dbReference>
<dbReference type="EMBL" id="PGOL01000169">
    <property type="protein sequence ID" value="PKI75454.1"/>
    <property type="molecule type" value="Genomic_DNA"/>
</dbReference>
<dbReference type="InterPro" id="IPR036249">
    <property type="entry name" value="Thioredoxin-like_sf"/>
</dbReference>
<keyword evidence="6" id="KW-1185">Reference proteome</keyword>
<dbReference type="GO" id="GO:0009407">
    <property type="term" value="P:toxin catabolic process"/>
    <property type="evidence" value="ECO:0007669"/>
    <property type="project" value="UniProtKB-ARBA"/>
</dbReference>
<dbReference type="GO" id="GO:0005737">
    <property type="term" value="C:cytoplasm"/>
    <property type="evidence" value="ECO:0007669"/>
    <property type="project" value="TreeGrafter"/>
</dbReference>
<dbReference type="Gene3D" id="3.40.30.10">
    <property type="entry name" value="Glutaredoxin"/>
    <property type="match status" value="2"/>
</dbReference>
<dbReference type="InterPro" id="IPR036282">
    <property type="entry name" value="Glutathione-S-Trfase_C_sf"/>
</dbReference>
<dbReference type="SFLD" id="SFLDG00358">
    <property type="entry name" value="Main_(cytGST)"/>
    <property type="match status" value="1"/>
</dbReference>
<evidence type="ECO:0000256" key="3">
    <source>
        <dbReference type="SAM" id="MobiDB-lite"/>
    </source>
</evidence>
<evidence type="ECO:0000256" key="2">
    <source>
        <dbReference type="ARBA" id="ARBA00025743"/>
    </source>
</evidence>
<proteinExistence type="inferred from homology"/>
<dbReference type="Pfam" id="PF02798">
    <property type="entry name" value="GST_N"/>
    <property type="match status" value="2"/>
</dbReference>
<protein>
    <recommendedName>
        <fullName evidence="4">GST N-terminal domain-containing protein</fullName>
    </recommendedName>
</protein>
<comment type="similarity">
    <text evidence="2">Belongs to the GST superfamily. Tau family.</text>
</comment>
<dbReference type="Gene3D" id="1.20.1050.10">
    <property type="match status" value="2"/>
</dbReference>
<evidence type="ECO:0000259" key="4">
    <source>
        <dbReference type="PROSITE" id="PS50404"/>
    </source>
</evidence>
<dbReference type="PANTHER" id="PTHR11260">
    <property type="entry name" value="GLUTATHIONE S-TRANSFERASE, GST, SUPERFAMILY, GST DOMAIN CONTAINING"/>
    <property type="match status" value="1"/>
</dbReference>
<dbReference type="SUPFAM" id="SSF47616">
    <property type="entry name" value="GST C-terminal domain-like"/>
    <property type="match status" value="2"/>
</dbReference>
<comment type="caution">
    <text evidence="5">The sequence shown here is derived from an EMBL/GenBank/DDBJ whole genome shotgun (WGS) entry which is preliminary data.</text>
</comment>
<feature type="region of interest" description="Disordered" evidence="3">
    <location>
        <begin position="1"/>
        <end position="25"/>
    </location>
</feature>
<feature type="domain" description="GST N-terminal" evidence="4">
    <location>
        <begin position="207"/>
        <end position="267"/>
    </location>
</feature>
<gene>
    <name evidence="5" type="ORF">CRG98_004124</name>
</gene>
<evidence type="ECO:0000256" key="1">
    <source>
        <dbReference type="ARBA" id="ARBA00022575"/>
    </source>
</evidence>
<dbReference type="PROSITE" id="PS50404">
    <property type="entry name" value="GST_NTER"/>
    <property type="match status" value="2"/>
</dbReference>
<dbReference type="SFLD" id="SFLDS00019">
    <property type="entry name" value="Glutathione_Transferase_(cytos"/>
    <property type="match status" value="2"/>
</dbReference>
<evidence type="ECO:0000313" key="6">
    <source>
        <dbReference type="Proteomes" id="UP000233551"/>
    </source>
</evidence>
<name>A0A2I0L445_PUNGR</name>
<sequence length="364" mass="40795">MGSSSGLFAGNLPSRGGQPEWSTTPTTLLGQEVTNMGAVSSSPLHSLCEASDDLALGGEEDTTNKSELLLRHNPVHKKVPVLVHNGRPVAESLVILEYIDEQWSRRPRLLPEDPYHRAKVRFWANFYDEKIKAGSYSIMKSRGKDRDKAVDDYMELLKVFVEGIQRDFPSKSPFHEGESLGLLGIVVGANAGNYEAFNEAFGLELVALKIKGIPYEYIEEDTTNKSELLLRHNPVHKQVPVLVHNGRLVAESLVILKYIDEQWSRGPRLLPEDPYHRAKVRFWANFYNEKIKAGGYSIIKSRGKVRDKAIDDYMELLKVFVEGIQRDFPSKSLFHEGESLGHLGIVVGANAGNYEAFNEAFGLE</sequence>
<dbReference type="STRING" id="22663.A0A2I0L445"/>
<feature type="non-terminal residue" evidence="5">
    <location>
        <position position="364"/>
    </location>
</feature>
<dbReference type="PANTHER" id="PTHR11260:SF622">
    <property type="entry name" value="GLUTATHIONE S-TRANSFERASE"/>
    <property type="match status" value="1"/>
</dbReference>
<feature type="domain" description="GST N-terminal" evidence="4">
    <location>
        <begin position="1"/>
        <end position="107"/>
    </location>
</feature>
<evidence type="ECO:0000313" key="5">
    <source>
        <dbReference type="EMBL" id="PKI75454.1"/>
    </source>
</evidence>
<dbReference type="GO" id="GO:0006749">
    <property type="term" value="P:glutathione metabolic process"/>
    <property type="evidence" value="ECO:0007669"/>
    <property type="project" value="TreeGrafter"/>
</dbReference>
<reference evidence="5 6" key="1">
    <citation type="submission" date="2017-11" db="EMBL/GenBank/DDBJ databases">
        <title>De-novo sequencing of pomegranate (Punica granatum L.) genome.</title>
        <authorList>
            <person name="Akparov Z."/>
            <person name="Amiraslanov A."/>
            <person name="Hajiyeva S."/>
            <person name="Abbasov M."/>
            <person name="Kaur K."/>
            <person name="Hamwieh A."/>
            <person name="Solovyev V."/>
            <person name="Salamov A."/>
            <person name="Braich B."/>
            <person name="Kosarev P."/>
            <person name="Mahmoud A."/>
            <person name="Hajiyev E."/>
            <person name="Babayeva S."/>
            <person name="Izzatullayeva V."/>
            <person name="Mammadov A."/>
            <person name="Mammadov A."/>
            <person name="Sharifova S."/>
            <person name="Ojaghi J."/>
            <person name="Eynullazada K."/>
            <person name="Bayramov B."/>
            <person name="Abdulazimova A."/>
            <person name="Shahmuradov I."/>
        </authorList>
    </citation>
    <scope>NUCLEOTIDE SEQUENCE [LARGE SCALE GENOMIC DNA]</scope>
    <source>
        <strain evidence="6">cv. AG2017</strain>
        <tissue evidence="5">Leaf</tissue>
    </source>
</reference>
<dbReference type="AlphaFoldDB" id="A0A2I0L445"/>
<accession>A0A2I0L445</accession>
<dbReference type="InterPro" id="IPR040079">
    <property type="entry name" value="Glutathione_S-Trfase"/>
</dbReference>
<dbReference type="GO" id="GO:0004364">
    <property type="term" value="F:glutathione transferase activity"/>
    <property type="evidence" value="ECO:0007669"/>
    <property type="project" value="TreeGrafter"/>
</dbReference>
<keyword evidence="1" id="KW-0216">Detoxification</keyword>
<dbReference type="Proteomes" id="UP000233551">
    <property type="component" value="Unassembled WGS sequence"/>
</dbReference>